<gene>
    <name evidence="3" type="ORF">OSB1V03_LOCUS2400</name>
</gene>
<sequence>MSEPLIGRLIERSFVALVFSVSNVWLVFALFLPHKPIVRFIHPFVERKPLRRHHLNCHSIHTSITIQTTREMTSKRKSKELPVVGGGDDKTCAKEEAIDGPTGPKMKRTNESVDTTPDFADLLSVAFKLKANEKNWSDVIWEMSCRYEDLILKLMSNGVQMKAVLDDKESEASDRLHRHECLVKQFVTIVNDFRPQLDLLREACAKQSELLDQIGEFKEYYCVTNEPLVCDIKGESRVSNAFGITSYVSLHLIVTIHLFVSGLQSPLRLRSQNTTSIPLYHNITGKERKCRQREAERVCVSERVNKTQPALVTLRRHEPSIPWGFRLAGGVNQGQPFMVQKTNMFYRIAFKLVQ</sequence>
<keyword evidence="4" id="KW-1185">Reference proteome</keyword>
<dbReference type="OrthoDB" id="44841at2759"/>
<dbReference type="EMBL" id="OC855407">
    <property type="protein sequence ID" value="CAD7621931.1"/>
    <property type="molecule type" value="Genomic_DNA"/>
</dbReference>
<evidence type="ECO:0000256" key="1">
    <source>
        <dbReference type="SAM" id="MobiDB-lite"/>
    </source>
</evidence>
<name>A0A7R9KHC7_9ACAR</name>
<accession>A0A7R9KHC7</accession>
<evidence type="ECO:0000256" key="2">
    <source>
        <dbReference type="SAM" id="Phobius"/>
    </source>
</evidence>
<proteinExistence type="predicted"/>
<dbReference type="EMBL" id="CAJPIZ010000832">
    <property type="protein sequence ID" value="CAG2102361.1"/>
    <property type="molecule type" value="Genomic_DNA"/>
</dbReference>
<protein>
    <submittedName>
        <fullName evidence="3">Uncharacterized protein</fullName>
    </submittedName>
</protein>
<reference evidence="3" key="1">
    <citation type="submission" date="2020-11" db="EMBL/GenBank/DDBJ databases">
        <authorList>
            <person name="Tran Van P."/>
        </authorList>
    </citation>
    <scope>NUCLEOTIDE SEQUENCE</scope>
</reference>
<feature type="transmembrane region" description="Helical" evidence="2">
    <location>
        <begin position="12"/>
        <end position="32"/>
    </location>
</feature>
<organism evidence="3">
    <name type="scientific">Medioppia subpectinata</name>
    <dbReference type="NCBI Taxonomy" id="1979941"/>
    <lineage>
        <taxon>Eukaryota</taxon>
        <taxon>Metazoa</taxon>
        <taxon>Ecdysozoa</taxon>
        <taxon>Arthropoda</taxon>
        <taxon>Chelicerata</taxon>
        <taxon>Arachnida</taxon>
        <taxon>Acari</taxon>
        <taxon>Acariformes</taxon>
        <taxon>Sarcoptiformes</taxon>
        <taxon>Oribatida</taxon>
        <taxon>Brachypylina</taxon>
        <taxon>Oppioidea</taxon>
        <taxon>Oppiidae</taxon>
        <taxon>Medioppia</taxon>
    </lineage>
</organism>
<evidence type="ECO:0000313" key="3">
    <source>
        <dbReference type="EMBL" id="CAD7621931.1"/>
    </source>
</evidence>
<keyword evidence="2" id="KW-0812">Transmembrane</keyword>
<dbReference type="Proteomes" id="UP000759131">
    <property type="component" value="Unassembled WGS sequence"/>
</dbReference>
<dbReference type="AlphaFoldDB" id="A0A7R9KHC7"/>
<keyword evidence="2" id="KW-1133">Transmembrane helix</keyword>
<keyword evidence="2" id="KW-0472">Membrane</keyword>
<feature type="region of interest" description="Disordered" evidence="1">
    <location>
        <begin position="92"/>
        <end position="112"/>
    </location>
</feature>
<evidence type="ECO:0000313" key="4">
    <source>
        <dbReference type="Proteomes" id="UP000759131"/>
    </source>
</evidence>